<dbReference type="AlphaFoldDB" id="A0A1G5S0F3"/>
<dbReference type="GO" id="GO:0003677">
    <property type="term" value="F:DNA binding"/>
    <property type="evidence" value="ECO:0007669"/>
    <property type="project" value="UniProtKB-KW"/>
</dbReference>
<dbReference type="PANTHER" id="PTHR42756:SF1">
    <property type="entry name" value="TRANSCRIPTIONAL REPRESSOR OF EMRAB OPERON"/>
    <property type="match status" value="1"/>
</dbReference>
<keyword evidence="1" id="KW-0805">Transcription regulation</keyword>
<accession>A0A1G5S0F3</accession>
<dbReference type="InterPro" id="IPR036390">
    <property type="entry name" value="WH_DNA-bd_sf"/>
</dbReference>
<dbReference type="RefSeq" id="WP_092590894.1">
    <property type="nucleotide sequence ID" value="NZ_FMWL01000008.1"/>
</dbReference>
<feature type="domain" description="HTH marR-type" evidence="4">
    <location>
        <begin position="3"/>
        <end position="135"/>
    </location>
</feature>
<dbReference type="Proteomes" id="UP000199208">
    <property type="component" value="Unassembled WGS sequence"/>
</dbReference>
<dbReference type="Gene3D" id="1.10.10.10">
    <property type="entry name" value="Winged helix-like DNA-binding domain superfamily/Winged helix DNA-binding domain"/>
    <property type="match status" value="1"/>
</dbReference>
<dbReference type="PANTHER" id="PTHR42756">
    <property type="entry name" value="TRANSCRIPTIONAL REGULATOR, MARR"/>
    <property type="match status" value="1"/>
</dbReference>
<evidence type="ECO:0000256" key="1">
    <source>
        <dbReference type="ARBA" id="ARBA00023015"/>
    </source>
</evidence>
<dbReference type="SMART" id="SM00347">
    <property type="entry name" value="HTH_MARR"/>
    <property type="match status" value="1"/>
</dbReference>
<reference evidence="5 6" key="1">
    <citation type="submission" date="2016-10" db="EMBL/GenBank/DDBJ databases">
        <authorList>
            <person name="de Groot N.N."/>
        </authorList>
    </citation>
    <scope>NUCLEOTIDE SEQUENCE [LARGE SCALE GENOMIC DNA]</scope>
    <source>
        <strain evidence="5 6">DSM 2784</strain>
    </source>
</reference>
<dbReference type="SUPFAM" id="SSF46785">
    <property type="entry name" value="Winged helix' DNA-binding domain"/>
    <property type="match status" value="1"/>
</dbReference>
<keyword evidence="2 5" id="KW-0238">DNA-binding</keyword>
<dbReference type="Pfam" id="PF01047">
    <property type="entry name" value="MarR"/>
    <property type="match status" value="1"/>
</dbReference>
<sequence length="145" mass="16950">MDRRVLIETILTLVPVLHKKFSKDLGSCEITRQQMELLYFINTEGEKPMSYYGSKLMISKPNLTVLADKLIEEGYIERVLSPADRRVVMLRLTVKGRNFFQRQRALVTELMLEKLEDFSDPEITRLNELFGEIKSIFMKNEGTEM</sequence>
<dbReference type="PRINTS" id="PR00598">
    <property type="entry name" value="HTHMARR"/>
</dbReference>
<protein>
    <submittedName>
        <fullName evidence="5">DNA-binding transcriptional regulator, MarR family</fullName>
    </submittedName>
</protein>
<dbReference type="InterPro" id="IPR000835">
    <property type="entry name" value="HTH_MarR-typ"/>
</dbReference>
<evidence type="ECO:0000313" key="6">
    <source>
        <dbReference type="Proteomes" id="UP000199208"/>
    </source>
</evidence>
<evidence type="ECO:0000256" key="3">
    <source>
        <dbReference type="ARBA" id="ARBA00023163"/>
    </source>
</evidence>
<dbReference type="OrthoDB" id="166070at2"/>
<proteinExistence type="predicted"/>
<evidence type="ECO:0000256" key="2">
    <source>
        <dbReference type="ARBA" id="ARBA00023125"/>
    </source>
</evidence>
<evidence type="ECO:0000259" key="4">
    <source>
        <dbReference type="PROSITE" id="PS50995"/>
    </source>
</evidence>
<dbReference type="PROSITE" id="PS50995">
    <property type="entry name" value="HTH_MARR_2"/>
    <property type="match status" value="1"/>
</dbReference>
<name>A0A1G5S0F3_9FIRM</name>
<gene>
    <name evidence="5" type="ORF">SAMN03080599_01923</name>
</gene>
<keyword evidence="6" id="KW-1185">Reference proteome</keyword>
<organism evidence="5 6">
    <name type="scientific">Acidaminobacter hydrogenoformans DSM 2784</name>
    <dbReference type="NCBI Taxonomy" id="1120920"/>
    <lineage>
        <taxon>Bacteria</taxon>
        <taxon>Bacillati</taxon>
        <taxon>Bacillota</taxon>
        <taxon>Clostridia</taxon>
        <taxon>Peptostreptococcales</taxon>
        <taxon>Acidaminobacteraceae</taxon>
        <taxon>Acidaminobacter</taxon>
    </lineage>
</organism>
<dbReference type="GO" id="GO:0003700">
    <property type="term" value="F:DNA-binding transcription factor activity"/>
    <property type="evidence" value="ECO:0007669"/>
    <property type="project" value="InterPro"/>
</dbReference>
<keyword evidence="3" id="KW-0804">Transcription</keyword>
<dbReference type="STRING" id="1120920.SAMN03080599_01923"/>
<evidence type="ECO:0000313" key="5">
    <source>
        <dbReference type="EMBL" id="SCZ79736.1"/>
    </source>
</evidence>
<dbReference type="InterPro" id="IPR036388">
    <property type="entry name" value="WH-like_DNA-bd_sf"/>
</dbReference>
<dbReference type="EMBL" id="FMWL01000008">
    <property type="protein sequence ID" value="SCZ79736.1"/>
    <property type="molecule type" value="Genomic_DNA"/>
</dbReference>